<protein>
    <submittedName>
        <fullName evidence="2">Uncharacterized protein</fullName>
    </submittedName>
</protein>
<evidence type="ECO:0000256" key="1">
    <source>
        <dbReference type="SAM" id="MobiDB-lite"/>
    </source>
</evidence>
<dbReference type="GeneID" id="31252019"/>
<reference evidence="2" key="1">
    <citation type="submission" date="2012-04" db="EMBL/GenBank/DDBJ databases">
        <title>The Genome Sequence of Loa loa.</title>
        <authorList>
            <consortium name="The Broad Institute Genome Sequencing Platform"/>
            <consortium name="Broad Institute Genome Sequencing Center for Infectious Disease"/>
            <person name="Nutman T.B."/>
            <person name="Fink D.L."/>
            <person name="Russ C."/>
            <person name="Young S."/>
            <person name="Zeng Q."/>
            <person name="Gargeya S."/>
            <person name="Alvarado L."/>
            <person name="Berlin A."/>
            <person name="Chapman S.B."/>
            <person name="Chen Z."/>
            <person name="Freedman E."/>
            <person name="Gellesch M."/>
            <person name="Goldberg J."/>
            <person name="Griggs A."/>
            <person name="Gujja S."/>
            <person name="Heilman E.R."/>
            <person name="Heiman D."/>
            <person name="Howarth C."/>
            <person name="Mehta T."/>
            <person name="Neiman D."/>
            <person name="Pearson M."/>
            <person name="Roberts A."/>
            <person name="Saif S."/>
            <person name="Shea T."/>
            <person name="Shenoy N."/>
            <person name="Sisk P."/>
            <person name="Stolte C."/>
            <person name="Sykes S."/>
            <person name="White J."/>
            <person name="Yandava C."/>
            <person name="Haas B."/>
            <person name="Henn M.R."/>
            <person name="Nusbaum C."/>
            <person name="Birren B."/>
        </authorList>
    </citation>
    <scope>NUCLEOTIDE SEQUENCE [LARGE SCALE GENOMIC DNA]</scope>
</reference>
<organism evidence="2">
    <name type="scientific">Loa loa</name>
    <name type="common">Eye worm</name>
    <name type="synonym">Filaria loa</name>
    <dbReference type="NCBI Taxonomy" id="7209"/>
    <lineage>
        <taxon>Eukaryota</taxon>
        <taxon>Metazoa</taxon>
        <taxon>Ecdysozoa</taxon>
        <taxon>Nematoda</taxon>
        <taxon>Chromadorea</taxon>
        <taxon>Rhabditida</taxon>
        <taxon>Spirurina</taxon>
        <taxon>Spiruromorpha</taxon>
        <taxon>Filarioidea</taxon>
        <taxon>Onchocercidae</taxon>
        <taxon>Loa</taxon>
    </lineage>
</organism>
<accession>A0A1S0UEI0</accession>
<dbReference type="AlphaFoldDB" id="A0A1S0UEI0"/>
<dbReference type="InParanoid" id="A0A1S0UEI0"/>
<dbReference type="CTD" id="31252019"/>
<proteinExistence type="predicted"/>
<dbReference type="EMBL" id="JH712572">
    <property type="protein sequence ID" value="EJD73841.1"/>
    <property type="molecule type" value="Genomic_DNA"/>
</dbReference>
<gene>
    <name evidence="2" type="ORF">LOAG_18765</name>
</gene>
<dbReference type="RefSeq" id="XP_020304789.1">
    <property type="nucleotide sequence ID" value="XM_020451427.1"/>
</dbReference>
<evidence type="ECO:0000313" key="2">
    <source>
        <dbReference type="EMBL" id="EJD73841.1"/>
    </source>
</evidence>
<sequence>MKLIAAIIEIEANLNSRPLIEMTKDSMQKTNQCLNQFGRNGNKFKKTMGSGASTETKFTERKTEINEVVTVMKEEQPKGTRMLGIIEGVKSGGKGAIRSATV</sequence>
<feature type="region of interest" description="Disordered" evidence="1">
    <location>
        <begin position="36"/>
        <end position="57"/>
    </location>
</feature>
<name>A0A1S0UEI0_LOALO</name>
<dbReference type="KEGG" id="loa:LOAG_18765"/>